<dbReference type="InterPro" id="IPR007024">
    <property type="entry name" value="BLUF_domain"/>
</dbReference>
<dbReference type="AlphaFoldDB" id="A0A4R1YVK5"/>
<dbReference type="PROSITE" id="PS50925">
    <property type="entry name" value="BLUF"/>
    <property type="match status" value="1"/>
</dbReference>
<proteinExistence type="predicted"/>
<dbReference type="Pfam" id="PF04940">
    <property type="entry name" value="BLUF"/>
    <property type="match status" value="1"/>
</dbReference>
<dbReference type="EMBL" id="SLVM01000009">
    <property type="protein sequence ID" value="TCM84976.1"/>
    <property type="molecule type" value="Genomic_DNA"/>
</dbReference>
<comment type="caution">
    <text evidence="2">The sequence shown here is derived from an EMBL/GenBank/DDBJ whole genome shotgun (WGS) entry which is preliminary data.</text>
</comment>
<dbReference type="RefSeq" id="WP_165899186.1">
    <property type="nucleotide sequence ID" value="NZ_SLVM01000009.1"/>
</dbReference>
<gene>
    <name evidence="2" type="ORF">EV216_10961</name>
</gene>
<dbReference type="GO" id="GO:0071949">
    <property type="term" value="F:FAD binding"/>
    <property type="evidence" value="ECO:0007669"/>
    <property type="project" value="InterPro"/>
</dbReference>
<dbReference type="SUPFAM" id="SSF54975">
    <property type="entry name" value="Acylphosphatase/BLUF domain-like"/>
    <property type="match status" value="1"/>
</dbReference>
<protein>
    <submittedName>
        <fullName evidence="2">FAD-dependent sensor of blue light</fullName>
    </submittedName>
</protein>
<feature type="domain" description="BLUF" evidence="1">
    <location>
        <begin position="3"/>
        <end position="100"/>
    </location>
</feature>
<name>A0A4R1YVK5_9RHOB</name>
<accession>A0A4R1YVK5</accession>
<evidence type="ECO:0000259" key="1">
    <source>
        <dbReference type="PROSITE" id="PS50925"/>
    </source>
</evidence>
<evidence type="ECO:0000313" key="3">
    <source>
        <dbReference type="Proteomes" id="UP000295277"/>
    </source>
</evidence>
<dbReference type="Gene3D" id="3.30.70.100">
    <property type="match status" value="1"/>
</dbReference>
<dbReference type="SMART" id="SM01034">
    <property type="entry name" value="BLUF"/>
    <property type="match status" value="1"/>
</dbReference>
<organism evidence="2 3">
    <name type="scientific">Rhodovulum steppense</name>
    <dbReference type="NCBI Taxonomy" id="540251"/>
    <lineage>
        <taxon>Bacteria</taxon>
        <taxon>Pseudomonadati</taxon>
        <taxon>Pseudomonadota</taxon>
        <taxon>Alphaproteobacteria</taxon>
        <taxon>Rhodobacterales</taxon>
        <taxon>Paracoccaceae</taxon>
        <taxon>Rhodovulum</taxon>
    </lineage>
</organism>
<keyword evidence="3" id="KW-1185">Reference proteome</keyword>
<dbReference type="Proteomes" id="UP000295277">
    <property type="component" value="Unassembled WGS sequence"/>
</dbReference>
<dbReference type="GO" id="GO:0009882">
    <property type="term" value="F:blue light photoreceptor activity"/>
    <property type="evidence" value="ECO:0007669"/>
    <property type="project" value="InterPro"/>
</dbReference>
<evidence type="ECO:0000313" key="2">
    <source>
        <dbReference type="EMBL" id="TCM84976.1"/>
    </source>
</evidence>
<dbReference type="InterPro" id="IPR036046">
    <property type="entry name" value="Acylphosphatase-like_dom_sf"/>
</dbReference>
<reference evidence="2 3" key="1">
    <citation type="submission" date="2019-03" db="EMBL/GenBank/DDBJ databases">
        <title>Genomic Encyclopedia of Type Strains, Phase IV (KMG-IV): sequencing the most valuable type-strain genomes for metagenomic binning, comparative biology and taxonomic classification.</title>
        <authorList>
            <person name="Goeker M."/>
        </authorList>
    </citation>
    <scope>NUCLEOTIDE SEQUENCE [LARGE SCALE GENOMIC DNA]</scope>
    <source>
        <strain evidence="2 3">DSM 21153</strain>
    </source>
</reference>
<sequence length="147" mass="16626">MSTHYIVYVSQAAQALTPNDLEDILEEARSYNPRHGITGVLLFAEGEGRFRGSFMQLLEGDEAAIEALRKRIFSDPRHHTKIVLERGVKAGRDFPDWSMAFRTVDRSQLRAHPRFADLCEPHFQDRCAADGADGALSFLCDFWQQAA</sequence>